<evidence type="ECO:0000259" key="1">
    <source>
        <dbReference type="Pfam" id="PF00561"/>
    </source>
</evidence>
<dbReference type="RefSeq" id="XP_018076009.1">
    <property type="nucleotide sequence ID" value="XM_018217388.1"/>
</dbReference>
<dbReference type="KEGG" id="psco:LY89DRAFT_704517"/>
<dbReference type="GeneID" id="28827114"/>
<dbReference type="OrthoDB" id="284184at2759"/>
<accession>A0A194XNH1</accession>
<dbReference type="EMBL" id="KQ947407">
    <property type="protein sequence ID" value="KUJ21654.1"/>
    <property type="molecule type" value="Genomic_DNA"/>
</dbReference>
<keyword evidence="3" id="KW-1185">Reference proteome</keyword>
<reference evidence="2 3" key="1">
    <citation type="submission" date="2015-10" db="EMBL/GenBank/DDBJ databases">
        <title>Full genome of DAOMC 229536 Phialocephala scopiformis, a fungal endophyte of spruce producing the potent anti-insectan compound rugulosin.</title>
        <authorList>
            <consortium name="DOE Joint Genome Institute"/>
            <person name="Walker A.K."/>
            <person name="Frasz S.L."/>
            <person name="Seifert K.A."/>
            <person name="Miller J.D."/>
            <person name="Mondo S.J."/>
            <person name="Labutti K."/>
            <person name="Lipzen A."/>
            <person name="Dockter R."/>
            <person name="Kennedy M."/>
            <person name="Grigoriev I.V."/>
            <person name="Spatafora J.W."/>
        </authorList>
    </citation>
    <scope>NUCLEOTIDE SEQUENCE [LARGE SCALE GENOMIC DNA]</scope>
    <source>
        <strain evidence="2 3">CBS 120377</strain>
    </source>
</reference>
<dbReference type="GO" id="GO:0016787">
    <property type="term" value="F:hydrolase activity"/>
    <property type="evidence" value="ECO:0007669"/>
    <property type="project" value="UniProtKB-KW"/>
</dbReference>
<keyword evidence="2" id="KW-0378">Hydrolase</keyword>
<dbReference type="AlphaFoldDB" id="A0A194XNH1"/>
<dbReference type="SUPFAM" id="SSF53474">
    <property type="entry name" value="alpha/beta-Hydrolases"/>
    <property type="match status" value="1"/>
</dbReference>
<dbReference type="PANTHER" id="PTHR43798:SF33">
    <property type="entry name" value="HYDROLASE, PUTATIVE (AFU_ORTHOLOGUE AFUA_2G14860)-RELATED"/>
    <property type="match status" value="1"/>
</dbReference>
<sequence length="297" mass="32142">MTHNSSTYLSNGIHALTAGSPTNETVILLPGWPQIAEAYLPIFPLLSPHYHLLALDPPGLGSSPPSPHGYDTLTISHLLESSIHPLVPPTQKYHLVGHDIGAWIAYAWAAQFPSSLLSLTILDSAIPGYGPQVSYPLPEAVNIKLWQFSFNALSDLPEILTQEKEKELLNWLFDHKAVHPERITQQARERFVAAYEREGAMSNGFAYYRAVAESAGQNRVFAAKGRLDIPVLALGGSKAVGAGLVGMVGPLAVEVEGGEVADCGHYVMEEQPEVVAGRLVEFFRRASSGENSVDAVK</sequence>
<dbReference type="PANTHER" id="PTHR43798">
    <property type="entry name" value="MONOACYLGLYCEROL LIPASE"/>
    <property type="match status" value="1"/>
</dbReference>
<dbReference type="Proteomes" id="UP000070700">
    <property type="component" value="Unassembled WGS sequence"/>
</dbReference>
<evidence type="ECO:0000313" key="3">
    <source>
        <dbReference type="Proteomes" id="UP000070700"/>
    </source>
</evidence>
<dbReference type="InterPro" id="IPR050266">
    <property type="entry name" value="AB_hydrolase_sf"/>
</dbReference>
<proteinExistence type="predicted"/>
<feature type="domain" description="AB hydrolase-1" evidence="1">
    <location>
        <begin position="25"/>
        <end position="237"/>
    </location>
</feature>
<protein>
    <submittedName>
        <fullName evidence="2">Alpha/beta-hydrolase</fullName>
    </submittedName>
</protein>
<dbReference type="Gene3D" id="3.40.50.1820">
    <property type="entry name" value="alpha/beta hydrolase"/>
    <property type="match status" value="1"/>
</dbReference>
<dbReference type="InterPro" id="IPR029058">
    <property type="entry name" value="AB_hydrolase_fold"/>
</dbReference>
<name>A0A194XNH1_MOLSC</name>
<evidence type="ECO:0000313" key="2">
    <source>
        <dbReference type="EMBL" id="KUJ21654.1"/>
    </source>
</evidence>
<dbReference type="GO" id="GO:0016020">
    <property type="term" value="C:membrane"/>
    <property type="evidence" value="ECO:0007669"/>
    <property type="project" value="TreeGrafter"/>
</dbReference>
<dbReference type="InParanoid" id="A0A194XNH1"/>
<gene>
    <name evidence="2" type="ORF">LY89DRAFT_704517</name>
</gene>
<dbReference type="InterPro" id="IPR000073">
    <property type="entry name" value="AB_hydrolase_1"/>
</dbReference>
<organism evidence="2 3">
    <name type="scientific">Mollisia scopiformis</name>
    <name type="common">Conifer needle endophyte fungus</name>
    <name type="synonym">Phialocephala scopiformis</name>
    <dbReference type="NCBI Taxonomy" id="149040"/>
    <lineage>
        <taxon>Eukaryota</taxon>
        <taxon>Fungi</taxon>
        <taxon>Dikarya</taxon>
        <taxon>Ascomycota</taxon>
        <taxon>Pezizomycotina</taxon>
        <taxon>Leotiomycetes</taxon>
        <taxon>Helotiales</taxon>
        <taxon>Mollisiaceae</taxon>
        <taxon>Mollisia</taxon>
    </lineage>
</organism>
<dbReference type="Pfam" id="PF00561">
    <property type="entry name" value="Abhydrolase_1"/>
    <property type="match status" value="1"/>
</dbReference>